<comment type="caution">
    <text evidence="9">Lacks conserved residue(s) required for the propagation of feature annotation.</text>
</comment>
<proteinExistence type="inferred from homology"/>
<keyword evidence="8 9" id="KW-0472">Membrane</keyword>
<accession>A0A507QJQ6</accession>
<evidence type="ECO:0000256" key="4">
    <source>
        <dbReference type="ARBA" id="ARBA00022692"/>
    </source>
</evidence>
<dbReference type="PANTHER" id="PTHR42650">
    <property type="entry name" value="TAIL-ANCHORED PROTEIN INSERTION RECEPTOR WRB"/>
    <property type="match status" value="1"/>
</dbReference>
<keyword evidence="6 9" id="KW-1133">Transmembrane helix</keyword>
<dbReference type="HAMAP" id="MF_03113">
    <property type="entry name" value="Get1"/>
    <property type="match status" value="1"/>
</dbReference>
<keyword evidence="3 9" id="KW-0813">Transport</keyword>
<dbReference type="STRING" id="5098.A0A507QJQ6"/>
<dbReference type="GO" id="GO:0043529">
    <property type="term" value="C:GET complex"/>
    <property type="evidence" value="ECO:0007669"/>
    <property type="project" value="InterPro"/>
</dbReference>
<dbReference type="InterPro" id="IPR027538">
    <property type="entry name" value="Get1_fungi"/>
</dbReference>
<evidence type="ECO:0000313" key="11">
    <source>
        <dbReference type="EMBL" id="TQB67452.1"/>
    </source>
</evidence>
<feature type="coiled-coil region" evidence="9">
    <location>
        <begin position="41"/>
        <end position="68"/>
    </location>
</feature>
<dbReference type="GO" id="GO:0071816">
    <property type="term" value="P:tail-anchored membrane protein insertion into ER membrane"/>
    <property type="evidence" value="ECO:0007669"/>
    <property type="project" value="InterPro"/>
</dbReference>
<evidence type="ECO:0000256" key="9">
    <source>
        <dbReference type="HAMAP-Rule" id="MF_03113"/>
    </source>
</evidence>
<keyword evidence="7 9" id="KW-0175">Coiled coil</keyword>
<gene>
    <name evidence="9 11" type="primary">GET1</name>
    <name evidence="11" type="ORF">MPDQ_005714</name>
</gene>
<feature type="transmembrane region" description="Helical" evidence="10">
    <location>
        <begin position="108"/>
        <end position="125"/>
    </location>
</feature>
<evidence type="ECO:0000313" key="12">
    <source>
        <dbReference type="Proteomes" id="UP000319663"/>
    </source>
</evidence>
<dbReference type="EMBL" id="VIFY01000418">
    <property type="protein sequence ID" value="TQB67452.1"/>
    <property type="molecule type" value="Genomic_DNA"/>
</dbReference>
<feature type="topological domain" description="Lumenal" evidence="9">
    <location>
        <begin position="1"/>
        <end position="4"/>
    </location>
</feature>
<dbReference type="FunFam" id="1.10.287.660:FF:000006">
    <property type="entry name" value="Protein GET1"/>
    <property type="match status" value="1"/>
</dbReference>
<dbReference type="Proteomes" id="UP000319663">
    <property type="component" value="Unassembled WGS sequence"/>
</dbReference>
<feature type="topological domain" description="Cytoplasmic" evidence="9">
    <location>
        <begin position="173"/>
        <end position="199"/>
    </location>
</feature>
<feature type="transmembrane region" description="Helical" evidence="10">
    <location>
        <begin position="160"/>
        <end position="180"/>
    </location>
</feature>
<evidence type="ECO:0000256" key="1">
    <source>
        <dbReference type="ARBA" id="ARBA00004477"/>
    </source>
</evidence>
<evidence type="ECO:0000256" key="7">
    <source>
        <dbReference type="ARBA" id="ARBA00023054"/>
    </source>
</evidence>
<reference evidence="11 12" key="1">
    <citation type="submission" date="2019-06" db="EMBL/GenBank/DDBJ databases">
        <title>Wine fermentation using esterase from Monascus purpureus.</title>
        <authorList>
            <person name="Geng C."/>
            <person name="Zhang Y."/>
        </authorList>
    </citation>
    <scope>NUCLEOTIDE SEQUENCE [LARGE SCALE GENOMIC DNA]</scope>
    <source>
        <strain evidence="11">HQ1</strain>
    </source>
</reference>
<dbReference type="AlphaFoldDB" id="A0A507QJQ6"/>
<dbReference type="GO" id="GO:0005789">
    <property type="term" value="C:endoplasmic reticulum membrane"/>
    <property type="evidence" value="ECO:0007669"/>
    <property type="project" value="UniProtKB-SubCell"/>
</dbReference>
<dbReference type="Gene3D" id="1.10.287.660">
    <property type="entry name" value="Helix hairpin bin"/>
    <property type="match status" value="1"/>
</dbReference>
<feature type="transmembrane region" description="Helical" evidence="10">
    <location>
        <begin position="6"/>
        <end position="34"/>
    </location>
</feature>
<dbReference type="GO" id="GO:0043495">
    <property type="term" value="F:protein-membrane adaptor activity"/>
    <property type="evidence" value="ECO:0007669"/>
    <property type="project" value="TreeGrafter"/>
</dbReference>
<name>A0A507QJQ6_MONPU</name>
<comment type="similarity">
    <text evidence="2 9">Belongs to the WRB/GET1 family.</text>
</comment>
<evidence type="ECO:0000256" key="10">
    <source>
        <dbReference type="SAM" id="Phobius"/>
    </source>
</evidence>
<keyword evidence="12" id="KW-1185">Reference proteome</keyword>
<comment type="subcellular location">
    <subcellularLocation>
        <location evidence="1">Endoplasmic reticulum membrane</location>
        <topology evidence="1">Multi-pass membrane protein</topology>
    </subcellularLocation>
</comment>
<dbReference type="InterPro" id="IPR028945">
    <property type="entry name" value="Get1"/>
</dbReference>
<comment type="caution">
    <text evidence="11">The sequence shown here is derived from an EMBL/GenBank/DDBJ whole genome shotgun (WGS) entry which is preliminary data.</text>
</comment>
<dbReference type="OrthoDB" id="69461at2759"/>
<sequence>MPSLILTVLFVHIAIYLINTIGATTIDALLWILYLKFPTSISANAREQNRLKREVLQLKREMNNTSSQDEFAKWAKLRRRHDKTMEEYESINKTITSQKTSFDWTVKIIRWLSTVGLKIFIQFYYTKVPVFELPPDWFPYYLEWILAFPRAPMGSVSVQIWSGVCAASIALIAEVVTSTFQQVKTGLTKSPEAEAKKTQ</sequence>
<evidence type="ECO:0000256" key="3">
    <source>
        <dbReference type="ARBA" id="ARBA00022448"/>
    </source>
</evidence>
<keyword evidence="5 9" id="KW-0256">Endoplasmic reticulum</keyword>
<dbReference type="Pfam" id="PF04420">
    <property type="entry name" value="CHD5"/>
    <property type="match status" value="1"/>
</dbReference>
<dbReference type="InterPro" id="IPR029012">
    <property type="entry name" value="Helix_hairpin_bin_sf"/>
</dbReference>
<protein>
    <submittedName>
        <fullName evidence="11">GET complex subunit get1</fullName>
    </submittedName>
</protein>
<evidence type="ECO:0000256" key="6">
    <source>
        <dbReference type="ARBA" id="ARBA00022989"/>
    </source>
</evidence>
<evidence type="ECO:0000256" key="8">
    <source>
        <dbReference type="ARBA" id="ARBA00023136"/>
    </source>
</evidence>
<evidence type="ECO:0000256" key="2">
    <source>
        <dbReference type="ARBA" id="ARBA00010799"/>
    </source>
</evidence>
<evidence type="ECO:0000256" key="5">
    <source>
        <dbReference type="ARBA" id="ARBA00022824"/>
    </source>
</evidence>
<keyword evidence="4 9" id="KW-0812">Transmembrane</keyword>
<organism evidence="11 12">
    <name type="scientific">Monascus purpureus</name>
    <name type="common">Red mold</name>
    <name type="synonym">Monascus anka</name>
    <dbReference type="NCBI Taxonomy" id="5098"/>
    <lineage>
        <taxon>Eukaryota</taxon>
        <taxon>Fungi</taxon>
        <taxon>Dikarya</taxon>
        <taxon>Ascomycota</taxon>
        <taxon>Pezizomycotina</taxon>
        <taxon>Eurotiomycetes</taxon>
        <taxon>Eurotiomycetidae</taxon>
        <taxon>Eurotiales</taxon>
        <taxon>Aspergillaceae</taxon>
        <taxon>Monascus</taxon>
    </lineage>
</organism>
<dbReference type="PANTHER" id="PTHR42650:SF1">
    <property type="entry name" value="GUIDED ENTRY OF TAIL-ANCHORED PROTEINS FACTOR 1"/>
    <property type="match status" value="1"/>
</dbReference>